<reference evidence="7 10" key="2">
    <citation type="submission" date="2020-10" db="EMBL/GenBank/DDBJ databases">
        <title>Campylobacter californiensis sp. nov. isolated from cattle and feral swine in California.</title>
        <authorList>
            <person name="Miller W.G."/>
        </authorList>
    </citation>
    <scope>NUCLEOTIDE SEQUENCE [LARGE SCALE GENOMIC DNA]</scope>
    <source>
        <strain evidence="7 10">RM12919</strain>
    </source>
</reference>
<dbReference type="EMBL" id="LIWG01000003">
    <property type="protein sequence ID" value="MBE3607895.1"/>
    <property type="molecule type" value="Genomic_DNA"/>
</dbReference>
<dbReference type="EMBL" id="JADBHS010000018">
    <property type="protein sequence ID" value="MBE2987124.1"/>
    <property type="molecule type" value="Genomic_DNA"/>
</dbReference>
<keyword evidence="9" id="KW-1185">Reference proteome</keyword>
<evidence type="ECO:0000259" key="6">
    <source>
        <dbReference type="PROSITE" id="PS51866"/>
    </source>
</evidence>
<dbReference type="Pfam" id="PF03459">
    <property type="entry name" value="TOBE"/>
    <property type="match status" value="2"/>
</dbReference>
<dbReference type="InterPro" id="IPR005116">
    <property type="entry name" value="Transp-assoc_OB_typ1"/>
</dbReference>
<dbReference type="GO" id="GO:0030151">
    <property type="term" value="F:molybdenum ion binding"/>
    <property type="evidence" value="ECO:0007669"/>
    <property type="project" value="UniProtKB-UniRule"/>
</dbReference>
<evidence type="ECO:0000313" key="10">
    <source>
        <dbReference type="Proteomes" id="UP001318760"/>
    </source>
</evidence>
<dbReference type="PANTHER" id="PTHR30432:SF1">
    <property type="entry name" value="DNA-BINDING TRANSCRIPTIONAL DUAL REGULATOR MODE"/>
    <property type="match status" value="1"/>
</dbReference>
<keyword evidence="4" id="KW-0677">Repeat</keyword>
<sequence length="261" mass="28602">MRADISLELFLGNDIQILAKHIELLKAIRDTKSITKAAQVVGISYKNAWDSLDVINNKSHKPLVIRADGKKKNSGSELSQYGHKMIELFETLLNTQKEYLNKICQSMDIEELDIVNLGHMSMSLSARNQLSCEIVEINTGAVNTEVVARLNSGKKLHASITCESEKNLNLKVGKRVIFIFKAPSVMLCSLDDELKLSETNLLKGKVVSAKIGAVNAEITMDISMGQTITALISKDSAMELKVGVGDEFNAVIKSSQIIIGV</sequence>
<dbReference type="Proteomes" id="UP001318760">
    <property type="component" value="Unassembled WGS sequence"/>
</dbReference>
<accession>A0AAW3ZS78</accession>
<dbReference type="GO" id="GO:0015689">
    <property type="term" value="P:molybdate ion transport"/>
    <property type="evidence" value="ECO:0007669"/>
    <property type="project" value="UniProtKB-UniRule"/>
</dbReference>
<keyword evidence="3 5" id="KW-0500">Molybdenum</keyword>
<dbReference type="SUPFAM" id="SSF46785">
    <property type="entry name" value="Winged helix' DNA-binding domain"/>
    <property type="match status" value="1"/>
</dbReference>
<organism evidence="8 9">
    <name type="scientific">Campylobacter californiensis</name>
    <dbReference type="NCBI Taxonomy" id="1032243"/>
    <lineage>
        <taxon>Bacteria</taxon>
        <taxon>Pseudomonadati</taxon>
        <taxon>Campylobacterota</taxon>
        <taxon>Epsilonproteobacteria</taxon>
        <taxon>Campylobacterales</taxon>
        <taxon>Campylobacteraceae</taxon>
        <taxon>Campylobacter</taxon>
    </lineage>
</organism>
<reference evidence="8 9" key="1">
    <citation type="submission" date="2015-08" db="EMBL/GenBank/DDBJ databases">
        <title>Comparative genomics of the Campylobacter concisus group.</title>
        <authorList>
            <person name="Yee E."/>
            <person name="Chapman M.H."/>
            <person name="Huynh S."/>
            <person name="Bono J.L."/>
            <person name="On S.L."/>
            <person name="St Leger J."/>
            <person name="Foster G."/>
            <person name="Parker C.T."/>
            <person name="Miller W.G."/>
        </authorList>
    </citation>
    <scope>NUCLEOTIDE SEQUENCE [LARGE SCALE GENOMIC DNA]</scope>
    <source>
        <strain evidence="8 9">RM9337</strain>
    </source>
</reference>
<gene>
    <name evidence="7" type="ORF">CCAL12919_08360</name>
    <name evidence="8" type="ORF">CCAL9337_04005</name>
</gene>
<dbReference type="PROSITE" id="PS51866">
    <property type="entry name" value="MOP"/>
    <property type="match status" value="2"/>
</dbReference>
<evidence type="ECO:0000256" key="5">
    <source>
        <dbReference type="PIRNR" id="PIRNR005763"/>
    </source>
</evidence>
<proteinExistence type="inferred from homology"/>
<name>A0AAW3ZS78_9BACT</name>
<dbReference type="GO" id="GO:0006355">
    <property type="term" value="P:regulation of DNA-templated transcription"/>
    <property type="evidence" value="ECO:0007669"/>
    <property type="project" value="InterPro"/>
</dbReference>
<dbReference type="InterPro" id="IPR004606">
    <property type="entry name" value="Mop_domain"/>
</dbReference>
<feature type="domain" description="Mop" evidence="6">
    <location>
        <begin position="123"/>
        <end position="189"/>
    </location>
</feature>
<evidence type="ECO:0000256" key="2">
    <source>
        <dbReference type="ARBA" id="ARBA00022448"/>
    </source>
</evidence>
<evidence type="ECO:0000256" key="3">
    <source>
        <dbReference type="ARBA" id="ARBA00022505"/>
    </source>
</evidence>
<evidence type="ECO:0000256" key="1">
    <source>
        <dbReference type="ARBA" id="ARBA00008110"/>
    </source>
</evidence>
<dbReference type="Gene3D" id="1.10.10.10">
    <property type="entry name" value="Winged helix-like DNA-binding domain superfamily/Winged helix DNA-binding domain"/>
    <property type="match status" value="1"/>
</dbReference>
<dbReference type="InterPro" id="IPR051815">
    <property type="entry name" value="Molybdate_resp_trans_reg"/>
</dbReference>
<evidence type="ECO:0000313" key="7">
    <source>
        <dbReference type="EMBL" id="MBE2987124.1"/>
    </source>
</evidence>
<dbReference type="InterPro" id="IPR008995">
    <property type="entry name" value="Mo/tungstate-bd_C_term_dom"/>
</dbReference>
<dbReference type="PANTHER" id="PTHR30432">
    <property type="entry name" value="TRANSCRIPTIONAL REGULATOR MODE"/>
    <property type="match status" value="1"/>
</dbReference>
<dbReference type="Gene3D" id="2.40.50.100">
    <property type="match status" value="2"/>
</dbReference>
<comment type="similarity">
    <text evidence="1 5">Belongs to the ModE family.</text>
</comment>
<dbReference type="RefSeq" id="WP_169936891.1">
    <property type="nucleotide sequence ID" value="NZ_CP012545.1"/>
</dbReference>
<protein>
    <submittedName>
        <fullName evidence="8">TOBE domain-containing protein</fullName>
    </submittedName>
</protein>
<evidence type="ECO:0000256" key="4">
    <source>
        <dbReference type="ARBA" id="ARBA00022737"/>
    </source>
</evidence>
<evidence type="ECO:0000313" key="9">
    <source>
        <dbReference type="Proteomes" id="UP000650616"/>
    </source>
</evidence>
<dbReference type="SUPFAM" id="SSF50331">
    <property type="entry name" value="MOP-like"/>
    <property type="match status" value="2"/>
</dbReference>
<evidence type="ECO:0000313" key="8">
    <source>
        <dbReference type="EMBL" id="MBE3607895.1"/>
    </source>
</evidence>
<dbReference type="NCBIfam" id="TIGR00638">
    <property type="entry name" value="Mop"/>
    <property type="match status" value="2"/>
</dbReference>
<dbReference type="Proteomes" id="UP000650616">
    <property type="component" value="Unassembled WGS sequence"/>
</dbReference>
<dbReference type="AlphaFoldDB" id="A0AAW3ZS78"/>
<dbReference type="InterPro" id="IPR016462">
    <property type="entry name" value="ModE"/>
</dbReference>
<keyword evidence="2 5" id="KW-0813">Transport</keyword>
<feature type="domain" description="Mop" evidence="6">
    <location>
        <begin position="195"/>
        <end position="261"/>
    </location>
</feature>
<dbReference type="PIRSF" id="PIRSF005763">
    <property type="entry name" value="Txn_reg_ModE"/>
    <property type="match status" value="1"/>
</dbReference>
<dbReference type="InterPro" id="IPR036388">
    <property type="entry name" value="WH-like_DNA-bd_sf"/>
</dbReference>
<comment type="caution">
    <text evidence="8">The sequence shown here is derived from an EMBL/GenBank/DDBJ whole genome shotgun (WGS) entry which is preliminary data.</text>
</comment>
<dbReference type="InterPro" id="IPR036390">
    <property type="entry name" value="WH_DNA-bd_sf"/>
</dbReference>